<evidence type="ECO:0000313" key="4">
    <source>
        <dbReference type="Proteomes" id="UP000824019"/>
    </source>
</evidence>
<comment type="caution">
    <text evidence="3">The sequence shown here is derived from an EMBL/GenBank/DDBJ whole genome shotgun (WGS) entry which is preliminary data.</text>
</comment>
<sequence length="224" mass="25011">MKILVTGTAGFIGFHLANALVARGDEVVGYDVINDYYDVNLKLARLKTAGFDVIEIDYGKLITSKTHANLKFIKADLADEKTMKELFTKEKFDVVVNLAAQAGVRYSLINPKAYIDSNITGFMNILECCRHNEIKNLVYASSSSVYGLNENMPFSTHEGVNHPISLYAATKKSNEMMAHTYSHLFNVPTTGLRFFTVYGPWGRPDMALFLFVDAALKDKSIDVF</sequence>
<accession>A0A9E1BGM7</accession>
<dbReference type="Pfam" id="PF01370">
    <property type="entry name" value="Epimerase"/>
    <property type="match status" value="1"/>
</dbReference>
<reference evidence="3" key="1">
    <citation type="submission" date="2021-02" db="EMBL/GenBank/DDBJ databases">
        <title>Infant gut strain persistence is associated with maternal origin, phylogeny, and functional potential including surface adhesion and iron acquisition.</title>
        <authorList>
            <person name="Lou Y.C."/>
        </authorList>
    </citation>
    <scope>NUCLEOTIDE SEQUENCE</scope>
    <source>
        <strain evidence="3">L3_101_000G1_dasL3_101_000G1_concoct_7_sub</strain>
    </source>
</reference>
<organism evidence="3 4">
    <name type="scientific">Campylobacter concisus</name>
    <dbReference type="NCBI Taxonomy" id="199"/>
    <lineage>
        <taxon>Bacteria</taxon>
        <taxon>Pseudomonadati</taxon>
        <taxon>Campylobacterota</taxon>
        <taxon>Epsilonproteobacteria</taxon>
        <taxon>Campylobacterales</taxon>
        <taxon>Campylobacteraceae</taxon>
        <taxon>Campylobacter</taxon>
    </lineage>
</organism>
<proteinExistence type="predicted"/>
<keyword evidence="3" id="KW-0456">Lyase</keyword>
<dbReference type="EC" id="4.2.1.47" evidence="3"/>
<dbReference type="SUPFAM" id="SSF51735">
    <property type="entry name" value="NAD(P)-binding Rossmann-fold domains"/>
    <property type="match status" value="1"/>
</dbReference>
<keyword evidence="1" id="KW-0520">NAD</keyword>
<feature type="non-terminal residue" evidence="3">
    <location>
        <position position="224"/>
    </location>
</feature>
<dbReference type="InterPro" id="IPR036291">
    <property type="entry name" value="NAD(P)-bd_dom_sf"/>
</dbReference>
<dbReference type="Proteomes" id="UP000824019">
    <property type="component" value="Unassembled WGS sequence"/>
</dbReference>
<dbReference type="AlphaFoldDB" id="A0A9E1BGM7"/>
<dbReference type="EMBL" id="JAHAKR010000740">
    <property type="protein sequence ID" value="MBS5831343.1"/>
    <property type="molecule type" value="Genomic_DNA"/>
</dbReference>
<dbReference type="Gene3D" id="3.40.50.720">
    <property type="entry name" value="NAD(P)-binding Rossmann-like Domain"/>
    <property type="match status" value="1"/>
</dbReference>
<evidence type="ECO:0000259" key="2">
    <source>
        <dbReference type="Pfam" id="PF01370"/>
    </source>
</evidence>
<gene>
    <name evidence="3" type="ORF">KIC69_11065</name>
</gene>
<dbReference type="PANTHER" id="PTHR43574">
    <property type="entry name" value="EPIMERASE-RELATED"/>
    <property type="match status" value="1"/>
</dbReference>
<protein>
    <submittedName>
        <fullName evidence="3">GDP-mannose 4,6-dehydratase</fullName>
        <ecNumber evidence="3">4.2.1.47</ecNumber>
    </submittedName>
</protein>
<dbReference type="InterPro" id="IPR001509">
    <property type="entry name" value="Epimerase_deHydtase"/>
</dbReference>
<dbReference type="GO" id="GO:0008446">
    <property type="term" value="F:GDP-mannose 4,6-dehydratase activity"/>
    <property type="evidence" value="ECO:0007669"/>
    <property type="project" value="UniProtKB-EC"/>
</dbReference>
<evidence type="ECO:0000313" key="3">
    <source>
        <dbReference type="EMBL" id="MBS5831343.1"/>
    </source>
</evidence>
<name>A0A9E1BGM7_9BACT</name>
<feature type="domain" description="NAD-dependent epimerase/dehydratase" evidence="2">
    <location>
        <begin position="3"/>
        <end position="223"/>
    </location>
</feature>
<dbReference type="Gene3D" id="3.90.25.10">
    <property type="entry name" value="UDP-galactose 4-epimerase, domain 1"/>
    <property type="match status" value="1"/>
</dbReference>
<evidence type="ECO:0000256" key="1">
    <source>
        <dbReference type="ARBA" id="ARBA00023027"/>
    </source>
</evidence>